<feature type="coiled-coil region" evidence="1">
    <location>
        <begin position="295"/>
        <end position="325"/>
    </location>
</feature>
<sequence>MSVFITPALDRLIESDHRSSSSSQTSPSMEKQNFSTTHAERRPLYVSYPYSSTTSTPLSPRPRSPSPTDFSPSPYVVNHKRRVPNGLDTKRASQQNGFHVSEKISASRPTESQELVLRSGKENVLLVSRSLNGLGAKQGQEAQLPQGSLTRELQNKNMGGEREDNSATKKKSFDDSFRQSRLTPTEEKPKGKRVGWEKKDMSSRVDDLRGKQKLDERLEEGTSAQERAKIDWGNASTSARSPQVPVSDTSSISTEEWYDAPDAPLSEESSDDEAFRNTPSKPGPSSRGDPDPNIASQLKEEIKRRMRAEEALEALQQQRDGMAQMLSTAGISLPHSDATKLREYEVEMGISVSETQRLTVARMIAGAVARGAVRAEAEAELQTVLAEKSKEIARLRDKLQYYETVNHEMSQRNQEAIEIARQTRRRRQRRQRFAMMGLSAAICFGVSAAVVYRYVPWGEIKNLSKGSAFSTGDHIYSESGEKRNFRCELRKIVEKASAYLQCGHSVHGEGVTAVEDRGETRTDAKVDPQQG</sequence>
<organism evidence="4 5">
    <name type="scientific">Marchantia polymorpha</name>
    <name type="common">Common liverwort</name>
    <name type="synonym">Marchantia aquatica</name>
    <dbReference type="NCBI Taxonomy" id="3197"/>
    <lineage>
        <taxon>Eukaryota</taxon>
        <taxon>Viridiplantae</taxon>
        <taxon>Streptophyta</taxon>
        <taxon>Embryophyta</taxon>
        <taxon>Marchantiophyta</taxon>
        <taxon>Marchantiopsida</taxon>
        <taxon>Marchantiidae</taxon>
        <taxon>Marchantiales</taxon>
        <taxon>Marchantiaceae</taxon>
        <taxon>Marchantia</taxon>
    </lineage>
</organism>
<accession>A0A2R6XTS9</accession>
<gene>
    <name evidence="4" type="ORF">MARPO_0002s0022</name>
</gene>
<feature type="region of interest" description="Disordered" evidence="2">
    <location>
        <begin position="511"/>
        <end position="531"/>
    </location>
</feature>
<feature type="transmembrane region" description="Helical" evidence="3">
    <location>
        <begin position="433"/>
        <end position="455"/>
    </location>
</feature>
<evidence type="ECO:0000256" key="2">
    <source>
        <dbReference type="SAM" id="MobiDB-lite"/>
    </source>
</evidence>
<feature type="region of interest" description="Disordered" evidence="2">
    <location>
        <begin position="1"/>
        <end position="115"/>
    </location>
</feature>
<keyword evidence="3" id="KW-0812">Transmembrane</keyword>
<name>A0A2R6XTS9_MARPO</name>
<feature type="compositionally biased region" description="Polar residues" evidence="2">
    <location>
        <begin position="140"/>
        <end position="157"/>
    </location>
</feature>
<feature type="compositionally biased region" description="Polar residues" evidence="2">
    <location>
        <begin position="234"/>
        <end position="254"/>
    </location>
</feature>
<keyword evidence="3" id="KW-1133">Transmembrane helix</keyword>
<dbReference type="PANTHER" id="PTHR35490">
    <property type="entry name" value="BACTERIOPHAGE N4 ADSORPTION B PROTEIN"/>
    <property type="match status" value="1"/>
</dbReference>
<reference evidence="5" key="1">
    <citation type="journal article" date="2017" name="Cell">
        <title>Insights into land plant evolution garnered from the Marchantia polymorpha genome.</title>
        <authorList>
            <person name="Bowman J.L."/>
            <person name="Kohchi T."/>
            <person name="Yamato K.T."/>
            <person name="Jenkins J."/>
            <person name="Shu S."/>
            <person name="Ishizaki K."/>
            <person name="Yamaoka S."/>
            <person name="Nishihama R."/>
            <person name="Nakamura Y."/>
            <person name="Berger F."/>
            <person name="Adam C."/>
            <person name="Aki S.S."/>
            <person name="Althoff F."/>
            <person name="Araki T."/>
            <person name="Arteaga-Vazquez M.A."/>
            <person name="Balasubrmanian S."/>
            <person name="Barry K."/>
            <person name="Bauer D."/>
            <person name="Boehm C.R."/>
            <person name="Briginshaw L."/>
            <person name="Caballero-Perez J."/>
            <person name="Catarino B."/>
            <person name="Chen F."/>
            <person name="Chiyoda S."/>
            <person name="Chovatia M."/>
            <person name="Davies K.M."/>
            <person name="Delmans M."/>
            <person name="Demura T."/>
            <person name="Dierschke T."/>
            <person name="Dolan L."/>
            <person name="Dorantes-Acosta A.E."/>
            <person name="Eklund D.M."/>
            <person name="Florent S.N."/>
            <person name="Flores-Sandoval E."/>
            <person name="Fujiyama A."/>
            <person name="Fukuzawa H."/>
            <person name="Galik B."/>
            <person name="Grimanelli D."/>
            <person name="Grimwood J."/>
            <person name="Grossniklaus U."/>
            <person name="Hamada T."/>
            <person name="Haseloff J."/>
            <person name="Hetherington A.J."/>
            <person name="Higo A."/>
            <person name="Hirakawa Y."/>
            <person name="Hundley H.N."/>
            <person name="Ikeda Y."/>
            <person name="Inoue K."/>
            <person name="Inoue S.I."/>
            <person name="Ishida S."/>
            <person name="Jia Q."/>
            <person name="Kakita M."/>
            <person name="Kanazawa T."/>
            <person name="Kawai Y."/>
            <person name="Kawashima T."/>
            <person name="Kennedy M."/>
            <person name="Kinose K."/>
            <person name="Kinoshita T."/>
            <person name="Kohara Y."/>
            <person name="Koide E."/>
            <person name="Komatsu K."/>
            <person name="Kopischke S."/>
            <person name="Kubo M."/>
            <person name="Kyozuka J."/>
            <person name="Lagercrantz U."/>
            <person name="Lin S.S."/>
            <person name="Lindquist E."/>
            <person name="Lipzen A.M."/>
            <person name="Lu C.W."/>
            <person name="De Luna E."/>
            <person name="Martienssen R.A."/>
            <person name="Minamino N."/>
            <person name="Mizutani M."/>
            <person name="Mizutani M."/>
            <person name="Mochizuki N."/>
            <person name="Monte I."/>
            <person name="Mosher R."/>
            <person name="Nagasaki H."/>
            <person name="Nakagami H."/>
            <person name="Naramoto S."/>
            <person name="Nishitani K."/>
            <person name="Ohtani M."/>
            <person name="Okamoto T."/>
            <person name="Okumura M."/>
            <person name="Phillips J."/>
            <person name="Pollak B."/>
            <person name="Reinders A."/>
            <person name="Rovekamp M."/>
            <person name="Sano R."/>
            <person name="Sawa S."/>
            <person name="Schmid M.W."/>
            <person name="Shirakawa M."/>
            <person name="Solano R."/>
            <person name="Spunde A."/>
            <person name="Suetsugu N."/>
            <person name="Sugano S."/>
            <person name="Sugiyama A."/>
            <person name="Sun R."/>
            <person name="Suzuki Y."/>
            <person name="Takenaka M."/>
            <person name="Takezawa D."/>
            <person name="Tomogane H."/>
            <person name="Tsuzuki M."/>
            <person name="Ueda T."/>
            <person name="Umeda M."/>
            <person name="Ward J.M."/>
            <person name="Watanabe Y."/>
            <person name="Yazaki K."/>
            <person name="Yokoyama R."/>
            <person name="Yoshitake Y."/>
            <person name="Yotsui I."/>
            <person name="Zachgo S."/>
            <person name="Schmutz J."/>
        </authorList>
    </citation>
    <scope>NUCLEOTIDE SEQUENCE [LARGE SCALE GENOMIC DNA]</scope>
    <source>
        <strain evidence="5">Tak-1</strain>
    </source>
</reference>
<feature type="compositionally biased region" description="Basic and acidic residues" evidence="2">
    <location>
        <begin position="159"/>
        <end position="230"/>
    </location>
</feature>
<dbReference type="OrthoDB" id="1923043at2759"/>
<dbReference type="EMBL" id="KZ772674">
    <property type="protein sequence ID" value="PTQ49514.1"/>
    <property type="molecule type" value="Genomic_DNA"/>
</dbReference>
<dbReference type="OMA" id="PSWSARN"/>
<keyword evidence="5" id="KW-1185">Reference proteome</keyword>
<evidence type="ECO:0000256" key="1">
    <source>
        <dbReference type="SAM" id="Coils"/>
    </source>
</evidence>
<dbReference type="Gramene" id="Mp1g28580.1">
    <property type="protein sequence ID" value="Mp1g28580.1.cds"/>
    <property type="gene ID" value="Mp1g28580"/>
</dbReference>
<evidence type="ECO:0000313" key="4">
    <source>
        <dbReference type="EMBL" id="PTQ49514.1"/>
    </source>
</evidence>
<feature type="compositionally biased region" description="Low complexity" evidence="2">
    <location>
        <begin position="44"/>
        <end position="58"/>
    </location>
</feature>
<evidence type="ECO:0000313" key="5">
    <source>
        <dbReference type="Proteomes" id="UP000244005"/>
    </source>
</evidence>
<feature type="compositionally biased region" description="Low complexity" evidence="2">
    <location>
        <begin position="66"/>
        <end position="75"/>
    </location>
</feature>
<feature type="coiled-coil region" evidence="1">
    <location>
        <begin position="378"/>
        <end position="405"/>
    </location>
</feature>
<dbReference type="AlphaFoldDB" id="A0A2R6XTS9"/>
<feature type="region of interest" description="Disordered" evidence="2">
    <location>
        <begin position="133"/>
        <end position="294"/>
    </location>
</feature>
<keyword evidence="1" id="KW-0175">Coiled coil</keyword>
<dbReference type="Proteomes" id="UP000244005">
    <property type="component" value="Unassembled WGS sequence"/>
</dbReference>
<dbReference type="PANTHER" id="PTHR35490:SF2">
    <property type="entry name" value="BACTERIOPHAGE N4 ADSORPTION B PROTEIN"/>
    <property type="match status" value="1"/>
</dbReference>
<evidence type="ECO:0000256" key="3">
    <source>
        <dbReference type="SAM" id="Phobius"/>
    </source>
</evidence>
<keyword evidence="3" id="KW-0472">Membrane</keyword>
<feature type="compositionally biased region" description="Basic and acidic residues" evidence="2">
    <location>
        <begin position="514"/>
        <end position="531"/>
    </location>
</feature>
<protein>
    <submittedName>
        <fullName evidence="4">Uncharacterized protein</fullName>
    </submittedName>
</protein>
<proteinExistence type="predicted"/>